<keyword evidence="4" id="KW-1185">Reference proteome</keyword>
<evidence type="ECO:0000313" key="3">
    <source>
        <dbReference type="EMBL" id="SEA29052.1"/>
    </source>
</evidence>
<dbReference type="Gene3D" id="3.40.50.1820">
    <property type="entry name" value="alpha/beta hydrolase"/>
    <property type="match status" value="1"/>
</dbReference>
<dbReference type="AlphaFoldDB" id="A0A1H4A0I8"/>
<evidence type="ECO:0000313" key="4">
    <source>
        <dbReference type="Proteomes" id="UP000198638"/>
    </source>
</evidence>
<dbReference type="STRING" id="83784.SAMN05192564_101963"/>
<proteinExistence type="predicted"/>
<dbReference type="InterPro" id="IPR000073">
    <property type="entry name" value="AB_hydrolase_1"/>
</dbReference>
<dbReference type="PANTHER" id="PTHR43798">
    <property type="entry name" value="MONOACYLGLYCEROL LIPASE"/>
    <property type="match status" value="1"/>
</dbReference>
<keyword evidence="1" id="KW-0378">Hydrolase</keyword>
<dbReference type="EMBL" id="FNRQ01000001">
    <property type="protein sequence ID" value="SEA29052.1"/>
    <property type="molecule type" value="Genomic_DNA"/>
</dbReference>
<dbReference type="GO" id="GO:0016020">
    <property type="term" value="C:membrane"/>
    <property type="evidence" value="ECO:0007669"/>
    <property type="project" value="TreeGrafter"/>
</dbReference>
<evidence type="ECO:0000256" key="1">
    <source>
        <dbReference type="ARBA" id="ARBA00022801"/>
    </source>
</evidence>
<reference evidence="4" key="1">
    <citation type="submission" date="2016-10" db="EMBL/GenBank/DDBJ databases">
        <authorList>
            <person name="Varghese N."/>
            <person name="Submissions S."/>
        </authorList>
    </citation>
    <scope>NUCLEOTIDE SEQUENCE [LARGE SCALE GENOMIC DNA]</scope>
    <source>
        <strain evidence="4">LMG 24000</strain>
    </source>
</reference>
<dbReference type="Proteomes" id="UP000198638">
    <property type="component" value="Unassembled WGS sequence"/>
</dbReference>
<organism evidence="3 4">
    <name type="scientific">Paraburkholderia sartisoli</name>
    <dbReference type="NCBI Taxonomy" id="83784"/>
    <lineage>
        <taxon>Bacteria</taxon>
        <taxon>Pseudomonadati</taxon>
        <taxon>Pseudomonadota</taxon>
        <taxon>Betaproteobacteria</taxon>
        <taxon>Burkholderiales</taxon>
        <taxon>Burkholderiaceae</taxon>
        <taxon>Paraburkholderia</taxon>
    </lineage>
</organism>
<sequence length="255" mass="27988">MTQALNGYVKVGNGPRKVLAMSGWFGSAEDWQPLVPALDTDAFTYVFFDYRGYGRSRERDGAFTFEEAAQDVLALVDHLGWDRFSLIGHSMGGVAIQRVLLAAPGRIERMAGVSAVPACGSRMDEARLAAFRAVVDDAARRAAVIAFSTGNRLSPRWSAHLADESQRLSRTDAFAAYLPHWAASDFSSEVQGNAVPVKLFIGEHDPTLTADLMTRTWLAWYPHAALETLRNAGHYPMYEVPVALATALEDWLKPA</sequence>
<dbReference type="InterPro" id="IPR029058">
    <property type="entry name" value="AB_hydrolase_fold"/>
</dbReference>
<name>A0A1H4A0I8_9BURK</name>
<feature type="domain" description="AB hydrolase-1" evidence="2">
    <location>
        <begin position="22"/>
        <end position="239"/>
    </location>
</feature>
<accession>A0A1H4A0I8</accession>
<dbReference type="SUPFAM" id="SSF53474">
    <property type="entry name" value="alpha/beta-Hydrolases"/>
    <property type="match status" value="1"/>
</dbReference>
<dbReference type="GO" id="GO:0016787">
    <property type="term" value="F:hydrolase activity"/>
    <property type="evidence" value="ECO:0007669"/>
    <property type="project" value="UniProtKB-KW"/>
</dbReference>
<dbReference type="PANTHER" id="PTHR43798:SF31">
    <property type="entry name" value="AB HYDROLASE SUPERFAMILY PROTEIN YCLE"/>
    <property type="match status" value="1"/>
</dbReference>
<dbReference type="RefSeq" id="WP_090529625.1">
    <property type="nucleotide sequence ID" value="NZ_FNRQ01000001.1"/>
</dbReference>
<evidence type="ECO:0000259" key="2">
    <source>
        <dbReference type="Pfam" id="PF00561"/>
    </source>
</evidence>
<gene>
    <name evidence="3" type="ORF">SAMN05192564_101963</name>
</gene>
<dbReference type="OrthoDB" id="9780765at2"/>
<protein>
    <submittedName>
        <fullName evidence="3">Pimeloyl-ACP methyl ester carboxylesterase</fullName>
    </submittedName>
</protein>
<dbReference type="Pfam" id="PF00561">
    <property type="entry name" value="Abhydrolase_1"/>
    <property type="match status" value="1"/>
</dbReference>
<dbReference type="InterPro" id="IPR050266">
    <property type="entry name" value="AB_hydrolase_sf"/>
</dbReference>